<dbReference type="GO" id="GO:0005634">
    <property type="term" value="C:nucleus"/>
    <property type="evidence" value="ECO:0007669"/>
    <property type="project" value="UniProtKB-SubCell"/>
</dbReference>
<evidence type="ECO:0000313" key="6">
    <source>
        <dbReference type="EMBL" id="GFH20609.1"/>
    </source>
</evidence>
<dbReference type="PANTHER" id="PTHR10678">
    <property type="entry name" value="26S PROTEASOME NON-ATPASE REGULATORY SUBUNIT 11/COP9 SIGNALOSOME COMPLEX SUBUNIT 2"/>
    <property type="match status" value="1"/>
</dbReference>
<evidence type="ECO:0000313" key="7">
    <source>
        <dbReference type="Proteomes" id="UP000485058"/>
    </source>
</evidence>
<dbReference type="AlphaFoldDB" id="A0A699ZLY0"/>
<comment type="caution">
    <text evidence="6">The sequence shown here is derived from an EMBL/GenBank/DDBJ whole genome shotgun (WGS) entry which is preliminary data.</text>
</comment>
<dbReference type="SMART" id="SM00088">
    <property type="entry name" value="PINT"/>
    <property type="match status" value="1"/>
</dbReference>
<dbReference type="SUPFAM" id="SSF46785">
    <property type="entry name" value="Winged helix' DNA-binding domain"/>
    <property type="match status" value="1"/>
</dbReference>
<evidence type="ECO:0000259" key="5">
    <source>
        <dbReference type="PROSITE" id="PS50250"/>
    </source>
</evidence>
<dbReference type="InterPro" id="IPR000717">
    <property type="entry name" value="PCI_dom"/>
</dbReference>
<dbReference type="InterPro" id="IPR036390">
    <property type="entry name" value="WH_DNA-bd_sf"/>
</dbReference>
<comment type="subcellular location">
    <subcellularLocation>
        <location evidence="2">Cytoplasm</location>
    </subcellularLocation>
    <subcellularLocation>
        <location evidence="1">Nucleus</location>
    </subcellularLocation>
</comment>
<gene>
    <name evidence="6" type="ORF">HaLaN_17759</name>
</gene>
<proteinExistence type="predicted"/>
<dbReference type="PROSITE" id="PS50250">
    <property type="entry name" value="PCI"/>
    <property type="match status" value="1"/>
</dbReference>
<dbReference type="GO" id="GO:0005737">
    <property type="term" value="C:cytoplasm"/>
    <property type="evidence" value="ECO:0007669"/>
    <property type="project" value="UniProtKB-SubCell"/>
</dbReference>
<evidence type="ECO:0000256" key="1">
    <source>
        <dbReference type="ARBA" id="ARBA00004123"/>
    </source>
</evidence>
<organism evidence="6 7">
    <name type="scientific">Haematococcus lacustris</name>
    <name type="common">Green alga</name>
    <name type="synonym">Haematococcus pluvialis</name>
    <dbReference type="NCBI Taxonomy" id="44745"/>
    <lineage>
        <taxon>Eukaryota</taxon>
        <taxon>Viridiplantae</taxon>
        <taxon>Chlorophyta</taxon>
        <taxon>core chlorophytes</taxon>
        <taxon>Chlorophyceae</taxon>
        <taxon>CS clade</taxon>
        <taxon>Chlamydomonadales</taxon>
        <taxon>Haematococcaceae</taxon>
        <taxon>Haematococcus</taxon>
    </lineage>
</organism>
<evidence type="ECO:0000256" key="3">
    <source>
        <dbReference type="ARBA" id="ARBA00022490"/>
    </source>
</evidence>
<keyword evidence="4" id="KW-0539">Nucleus</keyword>
<dbReference type="InterPro" id="IPR050871">
    <property type="entry name" value="26S_Proteasome/COP9_Components"/>
</dbReference>
<protein>
    <submittedName>
        <fullName evidence="6">PCI domain-containing protein</fullName>
    </submittedName>
</protein>
<feature type="domain" description="PCI" evidence="5">
    <location>
        <begin position="128"/>
        <end position="335"/>
    </location>
</feature>
<keyword evidence="7" id="KW-1185">Reference proteome</keyword>
<dbReference type="Proteomes" id="UP000485058">
    <property type="component" value="Unassembled WGS sequence"/>
</dbReference>
<evidence type="ECO:0000256" key="2">
    <source>
        <dbReference type="ARBA" id="ARBA00004496"/>
    </source>
</evidence>
<dbReference type="SMART" id="SM00753">
    <property type="entry name" value="PAM"/>
    <property type="match status" value="1"/>
</dbReference>
<dbReference type="FunFam" id="1.25.40.570:FF:000006">
    <property type="entry name" value="COP9 signalosome complex subunit 2"/>
    <property type="match status" value="1"/>
</dbReference>
<dbReference type="EMBL" id="BLLF01001666">
    <property type="protein sequence ID" value="GFH20609.1"/>
    <property type="molecule type" value="Genomic_DNA"/>
</dbReference>
<sequence length="363" mass="41983">GFRALKQLVKVYFRVKKYDKMMEAYRRMLTYVESAVTRNASEKKINSLLDFMGAAQDNEALEEFYESTLNALDKAKNERLWFKTSMKLAGLWTKRQEFNGMSRLLRELHGSCQLADGSDDPKKGSQLLEIYAMEIQMATEQRDNKRLKTLYHKAKAVKSAIPHPRIMGVIRECGAKMHMHDQQWSQAATDFFEAFKSYDEAGVSRRVQCLKYVVLAYMLMESNDPEIIAMTGLVDAYQRSEINEFEKILRTNRRTIMDDPFIREYIQDLLTKIRTQVLVKLIQPYSRVRIPFIAAKLNITDTDVESLLVTLILDKRVTGHIDQVNQLLEVGERDDSSKVKYAALGKWSAQLKTINNGVINRLQ</sequence>
<reference evidence="6 7" key="1">
    <citation type="submission" date="2020-02" db="EMBL/GenBank/DDBJ databases">
        <title>Draft genome sequence of Haematococcus lacustris strain NIES-144.</title>
        <authorList>
            <person name="Morimoto D."/>
            <person name="Nakagawa S."/>
            <person name="Yoshida T."/>
            <person name="Sawayama S."/>
        </authorList>
    </citation>
    <scope>NUCLEOTIDE SEQUENCE [LARGE SCALE GENOMIC DNA]</scope>
    <source>
        <strain evidence="6 7">NIES-144</strain>
    </source>
</reference>
<feature type="non-terminal residue" evidence="6">
    <location>
        <position position="1"/>
    </location>
</feature>
<accession>A0A699ZLY0</accession>
<keyword evidence="3" id="KW-0963">Cytoplasm</keyword>
<name>A0A699ZLY0_HAELA</name>
<dbReference type="Gene3D" id="1.25.40.570">
    <property type="match status" value="1"/>
</dbReference>
<evidence type="ECO:0000256" key="4">
    <source>
        <dbReference type="ARBA" id="ARBA00023242"/>
    </source>
</evidence>
<dbReference type="Pfam" id="PF01399">
    <property type="entry name" value="PCI"/>
    <property type="match status" value="1"/>
</dbReference>